<reference evidence="5 6" key="1">
    <citation type="submission" date="2020-09" db="EMBL/GenBank/DDBJ databases">
        <title>De no assembly of potato wild relative species, Solanum commersonii.</title>
        <authorList>
            <person name="Cho K."/>
        </authorList>
    </citation>
    <scope>NUCLEOTIDE SEQUENCE [LARGE SCALE GENOMIC DNA]</scope>
    <source>
        <strain evidence="5">LZ3.2</strain>
        <tissue evidence="5">Leaf</tissue>
    </source>
</reference>
<keyword evidence="6" id="KW-1185">Reference proteome</keyword>
<evidence type="ECO:0000259" key="4">
    <source>
        <dbReference type="Pfam" id="PF18052"/>
    </source>
</evidence>
<dbReference type="Gene3D" id="1.20.5.4130">
    <property type="match status" value="1"/>
</dbReference>
<keyword evidence="2" id="KW-0547">Nucleotide-binding</keyword>
<protein>
    <recommendedName>
        <fullName evidence="4">Disease resistance N-terminal domain-containing protein</fullName>
    </recommendedName>
</protein>
<accession>A0A9J5X5W5</accession>
<dbReference type="InterPro" id="IPR041118">
    <property type="entry name" value="Rx_N"/>
</dbReference>
<sequence>MKPDHHSPIYPSLLLQQFRRIEPTTFQRTPANRTRGEAVLSMNCSANNYQKKTYFEKTLVQTAEEEEANTTMADPVIGATVQVLLEKLISLTIKELNSSRDFNKDLEMLTQNVSLIQAFIHDVETPQVYKQRSFNNGLTA</sequence>
<comment type="caution">
    <text evidence="5">The sequence shown here is derived from an EMBL/GenBank/DDBJ whole genome shotgun (WGS) entry which is preliminary data.</text>
</comment>
<evidence type="ECO:0000256" key="2">
    <source>
        <dbReference type="ARBA" id="ARBA00022741"/>
    </source>
</evidence>
<organism evidence="5 6">
    <name type="scientific">Solanum commersonii</name>
    <name type="common">Commerson's wild potato</name>
    <name type="synonym">Commerson's nightshade</name>
    <dbReference type="NCBI Taxonomy" id="4109"/>
    <lineage>
        <taxon>Eukaryota</taxon>
        <taxon>Viridiplantae</taxon>
        <taxon>Streptophyta</taxon>
        <taxon>Embryophyta</taxon>
        <taxon>Tracheophyta</taxon>
        <taxon>Spermatophyta</taxon>
        <taxon>Magnoliopsida</taxon>
        <taxon>eudicotyledons</taxon>
        <taxon>Gunneridae</taxon>
        <taxon>Pentapetalae</taxon>
        <taxon>asterids</taxon>
        <taxon>lamiids</taxon>
        <taxon>Solanales</taxon>
        <taxon>Solanaceae</taxon>
        <taxon>Solanoideae</taxon>
        <taxon>Solaneae</taxon>
        <taxon>Solanum</taxon>
    </lineage>
</organism>
<dbReference type="Pfam" id="PF18052">
    <property type="entry name" value="Rx_N"/>
    <property type="match status" value="1"/>
</dbReference>
<name>A0A9J5X5W5_SOLCO</name>
<dbReference type="Proteomes" id="UP000824120">
    <property type="component" value="Chromosome 10"/>
</dbReference>
<keyword evidence="1" id="KW-0677">Repeat</keyword>
<dbReference type="EMBL" id="JACXVP010000010">
    <property type="protein sequence ID" value="KAG5582668.1"/>
    <property type="molecule type" value="Genomic_DNA"/>
</dbReference>
<dbReference type="OrthoDB" id="1305223at2759"/>
<dbReference type="GO" id="GO:0000166">
    <property type="term" value="F:nucleotide binding"/>
    <property type="evidence" value="ECO:0007669"/>
    <property type="project" value="UniProtKB-KW"/>
</dbReference>
<evidence type="ECO:0000313" key="5">
    <source>
        <dbReference type="EMBL" id="KAG5582668.1"/>
    </source>
</evidence>
<dbReference type="GO" id="GO:0006952">
    <property type="term" value="P:defense response"/>
    <property type="evidence" value="ECO:0007669"/>
    <property type="project" value="UniProtKB-KW"/>
</dbReference>
<evidence type="ECO:0000313" key="6">
    <source>
        <dbReference type="Proteomes" id="UP000824120"/>
    </source>
</evidence>
<evidence type="ECO:0000256" key="3">
    <source>
        <dbReference type="ARBA" id="ARBA00022821"/>
    </source>
</evidence>
<feature type="domain" description="Disease resistance N-terminal" evidence="4">
    <location>
        <begin position="81"/>
        <end position="128"/>
    </location>
</feature>
<keyword evidence="3" id="KW-0611">Plant defense</keyword>
<dbReference type="AlphaFoldDB" id="A0A9J5X5W5"/>
<gene>
    <name evidence="5" type="ORF">H5410_053295</name>
</gene>
<proteinExistence type="predicted"/>
<evidence type="ECO:0000256" key="1">
    <source>
        <dbReference type="ARBA" id="ARBA00022737"/>
    </source>
</evidence>